<keyword evidence="3" id="KW-1185">Reference proteome</keyword>
<dbReference type="eggNOG" id="ENOG502TN59">
    <property type="taxonomic scope" value="Eukaryota"/>
</dbReference>
<dbReference type="EMBL" id="AAGK01000005">
    <property type="protein sequence ID" value="EAN31244.1"/>
    <property type="molecule type" value="Genomic_DNA"/>
</dbReference>
<protein>
    <submittedName>
        <fullName evidence="2">Uncharacterized protein</fullName>
    </submittedName>
</protein>
<dbReference type="Proteomes" id="UP000001949">
    <property type="component" value="Unassembled WGS sequence"/>
</dbReference>
<evidence type="ECO:0000313" key="3">
    <source>
        <dbReference type="Proteomes" id="UP000001949"/>
    </source>
</evidence>
<gene>
    <name evidence="2" type="ordered locus">TP03_0499</name>
</gene>
<dbReference type="OMA" id="HANMTLG"/>
<proteinExistence type="predicted"/>
<dbReference type="GeneID" id="3499915"/>
<accession>Q4MZL7</accession>
<evidence type="ECO:0000256" key="1">
    <source>
        <dbReference type="SAM" id="SignalP"/>
    </source>
</evidence>
<feature type="signal peptide" evidence="1">
    <location>
        <begin position="1"/>
        <end position="16"/>
    </location>
</feature>
<dbReference type="VEuPathDB" id="PiroplasmaDB:TpMuguga_03g00499"/>
<sequence>MKSLVFFVVAAATVLAVPVPVVFDKELLLGKDTRFAAVHHVATKGVEVGVTAPAASFLFLVPKLGVEFGDFKSKHGLRHLEFLVLGADEHLTHLLGVSDCKGWFVVVMGVWTKAAGLTHKVFGGLKDTAGGFKLHHLADLDAGADFVKTHAVSDFLKASVHGTAVDAFQNKLPSHPFTHKLLAKFANLL</sequence>
<name>Q4MZL7_THEPA</name>
<reference evidence="2 3" key="1">
    <citation type="journal article" date="2005" name="Science">
        <title>Genome sequence of Theileria parva, a bovine pathogen that transforms lymphocytes.</title>
        <authorList>
            <person name="Gardner M.J."/>
            <person name="Bishop R."/>
            <person name="Shah T."/>
            <person name="de Villiers E.P."/>
            <person name="Carlton J.M."/>
            <person name="Hall N."/>
            <person name="Ren Q."/>
            <person name="Paulsen I.T."/>
            <person name="Pain A."/>
            <person name="Berriman M."/>
            <person name="Wilson R.J.M."/>
            <person name="Sato S."/>
            <person name="Ralph S.A."/>
            <person name="Mann D.J."/>
            <person name="Xiong Z."/>
            <person name="Shallom S.J."/>
            <person name="Weidman J."/>
            <person name="Jiang L."/>
            <person name="Lynn J."/>
            <person name="Weaver B."/>
            <person name="Shoaibi A."/>
            <person name="Domingo A.R."/>
            <person name="Wasawo D."/>
            <person name="Crabtree J."/>
            <person name="Wortman J.R."/>
            <person name="Haas B."/>
            <person name="Angiuoli S.V."/>
            <person name="Creasy T.H."/>
            <person name="Lu C."/>
            <person name="Suh B."/>
            <person name="Silva J.C."/>
            <person name="Utterback T.R."/>
            <person name="Feldblyum T.V."/>
            <person name="Pertea M."/>
            <person name="Allen J."/>
            <person name="Nierman W.C."/>
            <person name="Taracha E.L.N."/>
            <person name="Salzberg S.L."/>
            <person name="White O.R."/>
            <person name="Fitzhugh H.A."/>
            <person name="Morzaria S."/>
            <person name="Venter J.C."/>
            <person name="Fraser C.M."/>
            <person name="Nene V."/>
        </authorList>
    </citation>
    <scope>NUCLEOTIDE SEQUENCE [LARGE SCALE GENOMIC DNA]</scope>
    <source>
        <strain evidence="2 3">Muguga</strain>
    </source>
</reference>
<dbReference type="RefSeq" id="XP_763527.1">
    <property type="nucleotide sequence ID" value="XM_758434.1"/>
</dbReference>
<evidence type="ECO:0000313" key="2">
    <source>
        <dbReference type="EMBL" id="EAN31244.1"/>
    </source>
</evidence>
<organism evidence="2 3">
    <name type="scientific">Theileria parva</name>
    <name type="common">East coast fever infection agent</name>
    <dbReference type="NCBI Taxonomy" id="5875"/>
    <lineage>
        <taxon>Eukaryota</taxon>
        <taxon>Sar</taxon>
        <taxon>Alveolata</taxon>
        <taxon>Apicomplexa</taxon>
        <taxon>Aconoidasida</taxon>
        <taxon>Piroplasmida</taxon>
        <taxon>Theileriidae</taxon>
        <taxon>Theileria</taxon>
    </lineage>
</organism>
<dbReference type="InParanoid" id="Q4MZL7"/>
<comment type="caution">
    <text evidence="2">The sequence shown here is derived from an EMBL/GenBank/DDBJ whole genome shotgun (WGS) entry which is preliminary data.</text>
</comment>
<feature type="chain" id="PRO_5004241467" evidence="1">
    <location>
        <begin position="17"/>
        <end position="189"/>
    </location>
</feature>
<dbReference type="AlphaFoldDB" id="Q4MZL7"/>
<keyword evidence="1" id="KW-0732">Signal</keyword>
<dbReference type="KEGG" id="tpv:TP03_0499"/>